<evidence type="ECO:0000313" key="4">
    <source>
        <dbReference type="WBParaSite" id="HDID_0001011901-mRNA-1"/>
    </source>
</evidence>
<protein>
    <submittedName>
        <fullName evidence="2 4">Uncharacterized protein</fullName>
    </submittedName>
</protein>
<feature type="region of interest" description="Disordered" evidence="1">
    <location>
        <begin position="59"/>
        <end position="79"/>
    </location>
</feature>
<dbReference type="OrthoDB" id="10454204at2759"/>
<dbReference type="AlphaFoldDB" id="A0A0R3SWP4"/>
<evidence type="ECO:0000313" key="3">
    <source>
        <dbReference type="Proteomes" id="UP000274504"/>
    </source>
</evidence>
<reference evidence="4" key="1">
    <citation type="submission" date="2017-02" db="UniProtKB">
        <authorList>
            <consortium name="WormBaseParasite"/>
        </authorList>
    </citation>
    <scope>IDENTIFICATION</scope>
</reference>
<evidence type="ECO:0000256" key="1">
    <source>
        <dbReference type="SAM" id="MobiDB-lite"/>
    </source>
</evidence>
<proteinExistence type="predicted"/>
<sequence>MRKSFKNHSVTFDVMKRELLLKLLILVCLLLTAVQIEAGCFPKRKRKAKSNTILAVLSSKTSPEERQEEIKNEEDDKTITQQAVQMVEQGVETSTQGGENERQQSDAIQILARVLTDITERPRPQRRDYFAYPALIDFSTTPIIEQAFRAYILGEIFRIKSTVKLE</sequence>
<name>A0A0R3SWP4_HYMDI</name>
<reference evidence="2 3" key="2">
    <citation type="submission" date="2018-11" db="EMBL/GenBank/DDBJ databases">
        <authorList>
            <consortium name="Pathogen Informatics"/>
        </authorList>
    </citation>
    <scope>NUCLEOTIDE SEQUENCE [LARGE SCALE GENOMIC DNA]</scope>
</reference>
<evidence type="ECO:0000313" key="2">
    <source>
        <dbReference type="EMBL" id="VDL62711.1"/>
    </source>
</evidence>
<accession>A0A0R3SWP4</accession>
<dbReference type="WBParaSite" id="HDID_0001011901-mRNA-1">
    <property type="protein sequence ID" value="HDID_0001011901-mRNA-1"/>
    <property type="gene ID" value="HDID_0001011901"/>
</dbReference>
<dbReference type="EMBL" id="UYSG01011530">
    <property type="protein sequence ID" value="VDL62711.1"/>
    <property type="molecule type" value="Genomic_DNA"/>
</dbReference>
<gene>
    <name evidence="2" type="ORF">HDID_LOCUS10117</name>
</gene>
<organism evidence="4">
    <name type="scientific">Hymenolepis diminuta</name>
    <name type="common">Rat tapeworm</name>
    <dbReference type="NCBI Taxonomy" id="6216"/>
    <lineage>
        <taxon>Eukaryota</taxon>
        <taxon>Metazoa</taxon>
        <taxon>Spiralia</taxon>
        <taxon>Lophotrochozoa</taxon>
        <taxon>Platyhelminthes</taxon>
        <taxon>Cestoda</taxon>
        <taxon>Eucestoda</taxon>
        <taxon>Cyclophyllidea</taxon>
        <taxon>Hymenolepididae</taxon>
        <taxon>Hymenolepis</taxon>
    </lineage>
</organism>
<dbReference type="Proteomes" id="UP000274504">
    <property type="component" value="Unassembled WGS sequence"/>
</dbReference>